<organism evidence="3">
    <name type="scientific">Dermatophagoides farinae</name>
    <name type="common">American house dust mite</name>
    <dbReference type="NCBI Taxonomy" id="6954"/>
    <lineage>
        <taxon>Eukaryota</taxon>
        <taxon>Metazoa</taxon>
        <taxon>Ecdysozoa</taxon>
        <taxon>Arthropoda</taxon>
        <taxon>Chelicerata</taxon>
        <taxon>Arachnida</taxon>
        <taxon>Acari</taxon>
        <taxon>Acariformes</taxon>
        <taxon>Sarcoptiformes</taxon>
        <taxon>Astigmata</taxon>
        <taxon>Psoroptidia</taxon>
        <taxon>Analgoidea</taxon>
        <taxon>Pyroglyphidae</taxon>
        <taxon>Dermatophagoidinae</taxon>
        <taxon>Dermatophagoides</taxon>
    </lineage>
</organism>
<comment type="caution">
    <text evidence="3">The sequence shown here is derived from an EMBL/GenBank/DDBJ whole genome shotgun (WGS) entry which is preliminary data.</text>
</comment>
<reference evidence="3" key="1">
    <citation type="submission" date="2020-06" db="EMBL/GenBank/DDBJ databases">
        <authorList>
            <person name="Ji K."/>
            <person name="Li J."/>
        </authorList>
    </citation>
    <scope>NUCLEOTIDE SEQUENCE</scope>
    <source>
        <strain evidence="3">JKM2019</strain>
        <tissue evidence="3">Whole body</tissue>
    </source>
</reference>
<feature type="region of interest" description="Disordered" evidence="1">
    <location>
        <begin position="1"/>
        <end position="55"/>
    </location>
</feature>
<feature type="transmembrane region" description="Helical" evidence="2">
    <location>
        <begin position="257"/>
        <end position="277"/>
    </location>
</feature>
<dbReference type="PANTHER" id="PTHR36911:SF3">
    <property type="entry name" value="GATA ZINC FINGER DOMAIN-CONTAINING PROTEIN 4-RELATED"/>
    <property type="match status" value="1"/>
</dbReference>
<dbReference type="Proteomes" id="UP000828236">
    <property type="component" value="Unassembled WGS sequence"/>
</dbReference>
<accession>A0A9D4SET9</accession>
<name>A0A9D4SET9_DERFA</name>
<evidence type="ECO:0000256" key="2">
    <source>
        <dbReference type="SAM" id="Phobius"/>
    </source>
</evidence>
<dbReference type="OrthoDB" id="10458861at2759"/>
<reference evidence="3" key="2">
    <citation type="journal article" date="2021" name="World Allergy Organ. J.">
        <title>Chromosome-level assembly of Dermatophagoides farinae genome and transcriptome reveals two novel allergens Der f 37 and Der f 39.</title>
        <authorList>
            <person name="Chen J."/>
            <person name="Cai Z."/>
            <person name="Fan D."/>
            <person name="Hu J."/>
            <person name="Hou Y."/>
            <person name="He Y."/>
            <person name="Zhang Z."/>
            <person name="Zhao Z."/>
            <person name="Gao P."/>
            <person name="Hu W."/>
            <person name="Sun J."/>
            <person name="Li J."/>
            <person name="Ji K."/>
        </authorList>
    </citation>
    <scope>NUCLEOTIDE SEQUENCE</scope>
    <source>
        <strain evidence="3">JKM2019</strain>
    </source>
</reference>
<feature type="region of interest" description="Disordered" evidence="1">
    <location>
        <begin position="211"/>
        <end position="230"/>
    </location>
</feature>
<feature type="compositionally biased region" description="Low complexity" evidence="1">
    <location>
        <begin position="32"/>
        <end position="49"/>
    </location>
</feature>
<keyword evidence="2" id="KW-0812">Transmembrane</keyword>
<dbReference type="EMBL" id="SDOV01000007">
    <property type="protein sequence ID" value="KAH7639053.1"/>
    <property type="molecule type" value="Genomic_DNA"/>
</dbReference>
<feature type="transmembrane region" description="Helical" evidence="2">
    <location>
        <begin position="125"/>
        <end position="145"/>
    </location>
</feature>
<proteinExistence type="predicted"/>
<evidence type="ECO:0000256" key="1">
    <source>
        <dbReference type="SAM" id="MobiDB-lite"/>
    </source>
</evidence>
<gene>
    <name evidence="3" type="ORF">HUG17_3086</name>
</gene>
<keyword evidence="2" id="KW-1133">Transmembrane helix</keyword>
<dbReference type="PANTHER" id="PTHR36911">
    <property type="entry name" value="LIM ZINC-BINDING DOMAIN-CONTAINING PROTEIN-RELATED"/>
    <property type="match status" value="1"/>
</dbReference>
<feature type="compositionally biased region" description="Low complexity" evidence="1">
    <location>
        <begin position="178"/>
        <end position="197"/>
    </location>
</feature>
<sequence length="485" mass="56071">MYLHHRDHIDDRRLQQQQPPRYKSHGNDRCQTTTKTTPTSTTSAANKSNHSNFDDDSDLDVYQQNQIIRHASLSNDDVNNNDDNGKKKLNLLEKLCHHFNAVRDGCRIHLSIGIDIIRLAIRQPVTVFILLLIIDFIFNTLMLYYDYVYIMVDVDFGVQNMDTMYVWHEHHHNHHDNNNNNNNNNEQPPPSINNNNNDDVKIESNSTSIRNRRSITTPTGSGDNSRNNANKNKGFDSISFVEDSDNRIYSYQYGVNLAMYIIIYASQVNGFFAYIWLHHSWLTLHLTIVAIQIVFLLFLSIVNVRLIIVLVFRMMLFFMSLFRSLEISNYQMICLQRQGLEIQSELPRVKIFTPNGHRDCNKKQQSDLVGTNRQYVDKNKYDHHHQQQSSNCIHIGNNSENKLGQHKAAVTVSDQDGQQVGYVTLSVEMERSSESIRSSSTTSASNQIGHVRPIDFNSKSTVDVMQPKLFPIKRSYQHQKPSIFL</sequence>
<feature type="region of interest" description="Disordered" evidence="1">
    <location>
        <begin position="175"/>
        <end position="204"/>
    </location>
</feature>
<evidence type="ECO:0000313" key="3">
    <source>
        <dbReference type="EMBL" id="KAH7639053.1"/>
    </source>
</evidence>
<feature type="transmembrane region" description="Helical" evidence="2">
    <location>
        <begin position="284"/>
        <end position="301"/>
    </location>
</feature>
<feature type="compositionally biased region" description="Polar residues" evidence="1">
    <location>
        <begin position="218"/>
        <end position="230"/>
    </location>
</feature>
<dbReference type="AlphaFoldDB" id="A0A9D4SET9"/>
<keyword evidence="2" id="KW-0472">Membrane</keyword>
<protein>
    <submittedName>
        <fullName evidence="3">Uncharacterized protein</fullName>
    </submittedName>
</protein>